<feature type="domain" description="Ketopantoate reductase N-terminal" evidence="5">
    <location>
        <begin position="3"/>
        <end position="155"/>
    </location>
</feature>
<evidence type="ECO:0000259" key="5">
    <source>
        <dbReference type="Pfam" id="PF02558"/>
    </source>
</evidence>
<name>A0ABW2C2B1_9PSEU</name>
<dbReference type="SUPFAM" id="SSF51735">
    <property type="entry name" value="NAD(P)-binding Rossmann-fold domains"/>
    <property type="match status" value="1"/>
</dbReference>
<comment type="similarity">
    <text evidence="1 4">Belongs to the ketopantoate reductase family.</text>
</comment>
<evidence type="ECO:0000256" key="1">
    <source>
        <dbReference type="ARBA" id="ARBA00007870"/>
    </source>
</evidence>
<evidence type="ECO:0000313" key="8">
    <source>
        <dbReference type="Proteomes" id="UP001596337"/>
    </source>
</evidence>
<dbReference type="EMBL" id="JBHSXX010000001">
    <property type="protein sequence ID" value="MFC6869431.1"/>
    <property type="molecule type" value="Genomic_DNA"/>
</dbReference>
<dbReference type="Gene3D" id="3.40.50.720">
    <property type="entry name" value="NAD(P)-binding Rossmann-like Domain"/>
    <property type="match status" value="1"/>
</dbReference>
<evidence type="ECO:0000259" key="6">
    <source>
        <dbReference type="Pfam" id="PF08546"/>
    </source>
</evidence>
<comment type="pathway">
    <text evidence="4">Cofactor biosynthesis; (R)-pantothenate biosynthesis; (R)-pantoate from 3-methyl-2-oxobutanoate: step 2/2.</text>
</comment>
<dbReference type="Proteomes" id="UP001596337">
    <property type="component" value="Unassembled WGS sequence"/>
</dbReference>
<dbReference type="PANTHER" id="PTHR21708">
    <property type="entry name" value="PROBABLE 2-DEHYDROPANTOATE 2-REDUCTASE"/>
    <property type="match status" value="1"/>
</dbReference>
<dbReference type="InterPro" id="IPR051402">
    <property type="entry name" value="KPR-Related"/>
</dbReference>
<accession>A0ABW2C2B1</accession>
<feature type="domain" description="Ketopantoate reductase C-terminal" evidence="6">
    <location>
        <begin position="182"/>
        <end position="328"/>
    </location>
</feature>
<reference evidence="8" key="1">
    <citation type="journal article" date="2019" name="Int. J. Syst. Evol. Microbiol.">
        <title>The Global Catalogue of Microorganisms (GCM) 10K type strain sequencing project: providing services to taxonomists for standard genome sequencing and annotation.</title>
        <authorList>
            <consortium name="The Broad Institute Genomics Platform"/>
            <consortium name="The Broad Institute Genome Sequencing Center for Infectious Disease"/>
            <person name="Wu L."/>
            <person name="Ma J."/>
        </authorList>
    </citation>
    <scope>NUCLEOTIDE SEQUENCE [LARGE SCALE GENOMIC DNA]</scope>
    <source>
        <strain evidence="8">KCTC 32255</strain>
    </source>
</reference>
<organism evidence="7 8">
    <name type="scientific">Haloechinothrix salitolerans</name>
    <dbReference type="NCBI Taxonomy" id="926830"/>
    <lineage>
        <taxon>Bacteria</taxon>
        <taxon>Bacillati</taxon>
        <taxon>Actinomycetota</taxon>
        <taxon>Actinomycetes</taxon>
        <taxon>Pseudonocardiales</taxon>
        <taxon>Pseudonocardiaceae</taxon>
        <taxon>Haloechinothrix</taxon>
    </lineage>
</organism>
<evidence type="ECO:0000256" key="2">
    <source>
        <dbReference type="ARBA" id="ARBA00022857"/>
    </source>
</evidence>
<dbReference type="EC" id="1.1.1.169" evidence="4"/>
<dbReference type="InterPro" id="IPR013328">
    <property type="entry name" value="6PGD_dom2"/>
</dbReference>
<dbReference type="SUPFAM" id="SSF48179">
    <property type="entry name" value="6-phosphogluconate dehydrogenase C-terminal domain-like"/>
    <property type="match status" value="1"/>
</dbReference>
<dbReference type="InterPro" id="IPR008927">
    <property type="entry name" value="6-PGluconate_DH-like_C_sf"/>
</dbReference>
<dbReference type="InterPro" id="IPR003710">
    <property type="entry name" value="ApbA"/>
</dbReference>
<dbReference type="Pfam" id="PF08546">
    <property type="entry name" value="ApbA_C"/>
    <property type="match status" value="1"/>
</dbReference>
<proteinExistence type="inferred from homology"/>
<dbReference type="NCBIfam" id="TIGR00745">
    <property type="entry name" value="apbA_panE"/>
    <property type="match status" value="1"/>
</dbReference>
<evidence type="ECO:0000256" key="3">
    <source>
        <dbReference type="ARBA" id="ARBA00023002"/>
    </source>
</evidence>
<keyword evidence="2 4" id="KW-0521">NADP</keyword>
<evidence type="ECO:0000313" key="7">
    <source>
        <dbReference type="EMBL" id="MFC6869431.1"/>
    </source>
</evidence>
<keyword evidence="8" id="KW-1185">Reference proteome</keyword>
<keyword evidence="3 4" id="KW-0560">Oxidoreductase</keyword>
<dbReference type="InterPro" id="IPR013752">
    <property type="entry name" value="KPA_reductase"/>
</dbReference>
<dbReference type="Pfam" id="PF02558">
    <property type="entry name" value="ApbA"/>
    <property type="match status" value="1"/>
</dbReference>
<dbReference type="InterPro" id="IPR036291">
    <property type="entry name" value="NAD(P)-bd_dom_sf"/>
</dbReference>
<comment type="catalytic activity">
    <reaction evidence="4">
        <text>(R)-pantoate + NADP(+) = 2-dehydropantoate + NADPH + H(+)</text>
        <dbReference type="Rhea" id="RHEA:16233"/>
        <dbReference type="ChEBI" id="CHEBI:11561"/>
        <dbReference type="ChEBI" id="CHEBI:15378"/>
        <dbReference type="ChEBI" id="CHEBI:15980"/>
        <dbReference type="ChEBI" id="CHEBI:57783"/>
        <dbReference type="ChEBI" id="CHEBI:58349"/>
        <dbReference type="EC" id="1.1.1.169"/>
    </reaction>
</comment>
<comment type="function">
    <text evidence="4">Catalyzes the NADPH-dependent reduction of ketopantoate into pantoic acid.</text>
</comment>
<sequence length="334" mass="35341">MRVVVLGAGGLGSVVGGFLAEAGTEVTLIGRQAHVDAINQHGLRITGRRGEVLVDENLVALTDPGQATGPFDYLILAVKGKDTHAALTAAEPLGDKVVTAFSLQNGLGKDDALRQWLGEGRVIGASTIEGGTLVEPGTVHNHLTADVTAYFGELDGRITPRVEAITTAFDKAGLAASAAGCIDQITWEKLAQISLAAAWSVTTLGAVRGVSVFAGMAVREGAEYFVALAKDLLAVYRAQGYTPQNFYAPLSRLKELDELSVEEAVTFITQQAAQQAEQEVAGHPSMYEDVVRGRKTEIDFMITPYLTAADAAGLEVPTLRTAYRIIKTLDTFLG</sequence>
<protein>
    <recommendedName>
        <fullName evidence="4">2-dehydropantoate 2-reductase</fullName>
        <ecNumber evidence="4">1.1.1.169</ecNumber>
    </recommendedName>
    <alternativeName>
        <fullName evidence="4">Ketopantoate reductase</fullName>
    </alternativeName>
</protein>
<dbReference type="RefSeq" id="WP_345400696.1">
    <property type="nucleotide sequence ID" value="NZ_BAABLA010000101.1"/>
</dbReference>
<dbReference type="InterPro" id="IPR013332">
    <property type="entry name" value="KPR_N"/>
</dbReference>
<comment type="caution">
    <text evidence="7">The sequence shown here is derived from an EMBL/GenBank/DDBJ whole genome shotgun (WGS) entry which is preliminary data.</text>
</comment>
<dbReference type="PANTHER" id="PTHR21708:SF26">
    <property type="entry name" value="2-DEHYDROPANTOATE 2-REDUCTASE"/>
    <property type="match status" value="1"/>
</dbReference>
<keyword evidence="4" id="KW-0566">Pantothenate biosynthesis</keyword>
<dbReference type="Gene3D" id="1.10.1040.10">
    <property type="entry name" value="N-(1-d-carboxylethyl)-l-norvaline Dehydrogenase, domain 2"/>
    <property type="match status" value="1"/>
</dbReference>
<evidence type="ECO:0000256" key="4">
    <source>
        <dbReference type="RuleBase" id="RU362068"/>
    </source>
</evidence>
<gene>
    <name evidence="7" type="ORF">ACFQGD_20020</name>
</gene>